<evidence type="ECO:0000313" key="2">
    <source>
        <dbReference type="EMBL" id="CBZ51717.1"/>
    </source>
</evidence>
<dbReference type="EMBL" id="LN714479">
    <property type="protein sequence ID" value="CEL65671.1"/>
    <property type="molecule type" value="Genomic_DNA"/>
</dbReference>
<dbReference type="eggNOG" id="ENOG502QZZA">
    <property type="taxonomic scope" value="Eukaryota"/>
</dbReference>
<feature type="region of interest" description="Disordered" evidence="1">
    <location>
        <begin position="15"/>
        <end position="72"/>
    </location>
</feature>
<proteinExistence type="predicted"/>
<dbReference type="GeneID" id="13444184"/>
<evidence type="ECO:0000313" key="4">
    <source>
        <dbReference type="Proteomes" id="UP000007494"/>
    </source>
</evidence>
<dbReference type="OrthoDB" id="333070at2759"/>
<dbReference type="EMBL" id="FR823386">
    <property type="protein sequence ID" value="CBZ51717.1"/>
    <property type="molecule type" value="Genomic_DNA"/>
</dbReference>
<reference evidence="2" key="1">
    <citation type="submission" date="2011-02" db="EMBL/GenBank/DDBJ databases">
        <authorList>
            <person name="Aslett M."/>
        </authorList>
    </citation>
    <scope>NUCLEOTIDE SEQUENCE</scope>
    <source>
        <strain evidence="2">Liverpool</strain>
    </source>
</reference>
<accession>F0VCM8</accession>
<dbReference type="Proteomes" id="UP000007494">
    <property type="component" value="Chromosome V"/>
</dbReference>
<dbReference type="OMA" id="SCVNSFE"/>
<evidence type="ECO:0000313" key="3">
    <source>
        <dbReference type="EMBL" id="CEL65671.1"/>
    </source>
</evidence>
<protein>
    <submittedName>
        <fullName evidence="2">Uncharacterized protein</fullName>
    </submittedName>
</protein>
<dbReference type="RefSeq" id="XP_003881750.1">
    <property type="nucleotide sequence ID" value="XM_003881701.1"/>
</dbReference>
<dbReference type="AlphaFoldDB" id="F0VCM8"/>
<gene>
    <name evidence="3" type="ORF">BN1204_015110</name>
    <name evidence="2" type="ORF">NCLIV_015110</name>
</gene>
<name>F0VCM8_NEOCL</name>
<keyword evidence="4" id="KW-1185">Reference proteome</keyword>
<reference evidence="2" key="2">
    <citation type="submission" date="2011-03" db="EMBL/GenBank/DDBJ databases">
        <title>Comparative genomics and transcriptomics of Neospora caninum and Toxoplasma gondii.</title>
        <authorList>
            <person name="Reid A.J."/>
            <person name="Sohal A."/>
            <person name="Harris D."/>
            <person name="Quail M."/>
            <person name="Sanders M."/>
            <person name="Berriman M."/>
            <person name="Wastling J.M."/>
            <person name="Pain A."/>
        </authorList>
    </citation>
    <scope>NUCLEOTIDE SEQUENCE</scope>
    <source>
        <strain evidence="2">Liverpool</strain>
    </source>
</reference>
<dbReference type="VEuPathDB" id="ToxoDB:NCLIV_015110"/>
<reference evidence="4" key="3">
    <citation type="journal article" date="2012" name="PLoS Pathog.">
        <title>Comparative genomics of the apicomplexan parasites Toxoplasma gondii and Neospora caninum: Coccidia differing in host range and transmission strategy.</title>
        <authorList>
            <person name="Reid A.J."/>
            <person name="Vermont S.J."/>
            <person name="Cotton J.A."/>
            <person name="Harris D."/>
            <person name="Hill-Cawthorne G.A."/>
            <person name="Konen-Waisman S."/>
            <person name="Latham S.M."/>
            <person name="Mourier T."/>
            <person name="Norton R."/>
            <person name="Quail M.A."/>
            <person name="Sanders M."/>
            <person name="Shanmugam D."/>
            <person name="Sohal A."/>
            <person name="Wasmuth J.D."/>
            <person name="Brunk B."/>
            <person name="Grigg M.E."/>
            <person name="Howard J.C."/>
            <person name="Parkinson J."/>
            <person name="Roos D.S."/>
            <person name="Trees A.J."/>
            <person name="Berriman M."/>
            <person name="Pain A."/>
            <person name="Wastling J.M."/>
        </authorList>
    </citation>
    <scope>NUCLEOTIDE SEQUENCE [LARGE SCALE GENOMIC DNA]</scope>
    <source>
        <strain evidence="4">Liverpool</strain>
    </source>
</reference>
<evidence type="ECO:0000256" key="1">
    <source>
        <dbReference type="SAM" id="MobiDB-lite"/>
    </source>
</evidence>
<feature type="compositionally biased region" description="Low complexity" evidence="1">
    <location>
        <begin position="53"/>
        <end position="72"/>
    </location>
</feature>
<sequence length="323" mass="35171">MLATVRRASNSVLQTLTGRGDWDPPPSVSGEPSPVLTRQASRRCEAEKGGGLSFSRSNRSRGSNASSSSISGLGFPGAASVNPWGFRSSYVSRTGAGSSGAGAAPCRASRVSTEGEPEEYSIYFGGQNDPVAQPLQTLEIFGAASKRADELRAQRGAEEVRADRGGNAGLRSILVVRNSQGGLYGAGSTRPSCRSIQNRVRFTEVNELREYYPYETFRTREGHAVSEHPLLASLRNILFRTQSDKRAVEQLAEKVQIMTERTSAVATAIDSCVNSFERGAETVYTKESVAETLVRVDDAHKRYQAEILQEERRTKCRARRRSA</sequence>
<organism evidence="2 4">
    <name type="scientific">Neospora caninum (strain Liverpool)</name>
    <dbReference type="NCBI Taxonomy" id="572307"/>
    <lineage>
        <taxon>Eukaryota</taxon>
        <taxon>Sar</taxon>
        <taxon>Alveolata</taxon>
        <taxon>Apicomplexa</taxon>
        <taxon>Conoidasida</taxon>
        <taxon>Coccidia</taxon>
        <taxon>Eucoccidiorida</taxon>
        <taxon>Eimeriorina</taxon>
        <taxon>Sarcocystidae</taxon>
        <taxon>Neospora</taxon>
    </lineage>
</organism>
<dbReference type="InParanoid" id="F0VCM8"/>
<reference evidence="3" key="4">
    <citation type="journal article" date="2015" name="PLoS ONE">
        <title>Comprehensive Evaluation of Toxoplasma gondii VEG and Neospora caninum LIV Genomes with Tachyzoite Stage Transcriptome and Proteome Defines Novel Transcript Features.</title>
        <authorList>
            <person name="Ramaprasad A."/>
            <person name="Mourier T."/>
            <person name="Naeem R."/>
            <person name="Malas T.B."/>
            <person name="Moussa E."/>
            <person name="Panigrahi A."/>
            <person name="Vermont S.J."/>
            <person name="Otto T.D."/>
            <person name="Wastling J."/>
            <person name="Pain A."/>
        </authorList>
    </citation>
    <scope>NUCLEOTIDE SEQUENCE</scope>
    <source>
        <strain evidence="3">Liverpool</strain>
    </source>
</reference>